<evidence type="ECO:0000256" key="2">
    <source>
        <dbReference type="SAM" id="MobiDB-lite"/>
    </source>
</evidence>
<keyword evidence="1" id="KW-0255">Endonuclease</keyword>
<feature type="domain" description="VLRF1" evidence="3">
    <location>
        <begin position="498"/>
        <end position="642"/>
    </location>
</feature>
<dbReference type="PROSITE" id="PS52044">
    <property type="entry name" value="VLRF1"/>
    <property type="match status" value="1"/>
</dbReference>
<feature type="compositionally biased region" description="Gly residues" evidence="2">
    <location>
        <begin position="153"/>
        <end position="169"/>
    </location>
</feature>
<feature type="region of interest" description="Disordered" evidence="2">
    <location>
        <begin position="112"/>
        <end position="174"/>
    </location>
</feature>
<proteinExistence type="inferred from homology"/>
<feature type="region of interest" description="Disordered" evidence="2">
    <location>
        <begin position="535"/>
        <end position="558"/>
    </location>
</feature>
<dbReference type="GO" id="GO:0016787">
    <property type="term" value="F:hydrolase activity"/>
    <property type="evidence" value="ECO:0007669"/>
    <property type="project" value="UniProtKB-KW"/>
</dbReference>
<feature type="region of interest" description="Disordered" evidence="2">
    <location>
        <begin position="1"/>
        <end position="70"/>
    </location>
</feature>
<feature type="compositionally biased region" description="Basic and acidic residues" evidence="2">
    <location>
        <begin position="138"/>
        <end position="151"/>
    </location>
</feature>
<keyword evidence="1" id="KW-0963">Cytoplasm</keyword>
<feature type="region of interest" description="Disordered" evidence="2">
    <location>
        <begin position="393"/>
        <end position="417"/>
    </location>
</feature>
<evidence type="ECO:0000313" key="4">
    <source>
        <dbReference type="EMBL" id="KAG2487975.1"/>
    </source>
</evidence>
<feature type="region of interest" description="Disordered" evidence="2">
    <location>
        <begin position="440"/>
        <end position="460"/>
    </location>
</feature>
<feature type="compositionally biased region" description="Polar residues" evidence="2">
    <location>
        <begin position="348"/>
        <end position="358"/>
    </location>
</feature>
<feature type="compositionally biased region" description="Gly residues" evidence="2">
    <location>
        <begin position="126"/>
        <end position="137"/>
    </location>
</feature>
<comment type="similarity">
    <text evidence="1">Belongs to the ANKZF1/VMS1 family.</text>
</comment>
<dbReference type="GO" id="GO:0005737">
    <property type="term" value="C:cytoplasm"/>
    <property type="evidence" value="ECO:0007669"/>
    <property type="project" value="UniProtKB-UniRule"/>
</dbReference>
<sequence>MLGPPATTHQHPPAVGPPAQRLPSSLSPMHPAPASTSRLWLRHCPAPPPSSSRPWLSLLPSPCPPTAVPVPTDRRTLSCCAAKRTPATGGALEASDTSSSFEDWLRANPLPGHTVSAAAAPADAPGAGGGGGGGGGRSEQRGKRPRGERGQGSELGSGTAGVEAGGGAGPRDAGEAGVVRWREFGLRELESELTALLAYPRVDWDPQRLAWVAYRLRNAGPGAGPDPGPGTAALGPGGPRLVPALRLMLPRLAPRPEGTPFGDRLRKRSGLGAGGGEGWATGAAWGSAASSRSPTAATEAVGAEGSAGTAQLRAYLRLLRESAEKAERARREAEEGPTVAWLSPGRPSATSEGPTQGPDTGGARAGEKHASLAATAMAAAVAEAEAAVAQVPGGAAGGTVPGPTHGDLDTDLNPDDIDGGWAALEVAADDEELRMLAEAEAGPAEAEAGPAEAGAGPAEAGAGLAEGVAGLAEAEAGLAEAATSAPARARRRRHPPLPPVDAALVLLSADSAALAVWAGGRLAAHRVLTGYTVRHSAGGSQARRDRRGGSGGGRSVGAQLRRSEAARLWGGAAAVLGGWAPLLRGAAVLVRSGNSRAWEQLYAARPPPPLELRDPRWEAARVAVPRPRLRDALALHRRLCTGRLEELGEGAGG</sequence>
<comment type="caution">
    <text evidence="4">The sequence shown here is derived from an EMBL/GenBank/DDBJ whole genome shotgun (WGS) entry which is preliminary data.</text>
</comment>
<keyword evidence="1" id="KW-0540">Nuclease</keyword>
<name>A0A836BT57_9CHLO</name>
<feature type="compositionally biased region" description="Low complexity" evidence="2">
    <location>
        <begin position="280"/>
        <end position="291"/>
    </location>
</feature>
<protein>
    <recommendedName>
        <fullName evidence="3">VLRF1 domain-containing protein</fullName>
    </recommendedName>
</protein>
<feature type="region of interest" description="Disordered" evidence="2">
    <location>
        <begin position="327"/>
        <end position="369"/>
    </location>
</feature>
<dbReference type="AlphaFoldDB" id="A0A836BT57"/>
<accession>A0A836BT57</accession>
<keyword evidence="5" id="KW-1185">Reference proteome</keyword>
<feature type="region of interest" description="Disordered" evidence="2">
    <location>
        <begin position="253"/>
        <end position="291"/>
    </location>
</feature>
<organism evidence="4 5">
    <name type="scientific">Edaphochlamys debaryana</name>
    <dbReference type="NCBI Taxonomy" id="47281"/>
    <lineage>
        <taxon>Eukaryota</taxon>
        <taxon>Viridiplantae</taxon>
        <taxon>Chlorophyta</taxon>
        <taxon>core chlorophytes</taxon>
        <taxon>Chlorophyceae</taxon>
        <taxon>CS clade</taxon>
        <taxon>Chlamydomonadales</taxon>
        <taxon>Chlamydomonadales incertae sedis</taxon>
        <taxon>Edaphochlamys</taxon>
    </lineage>
</organism>
<reference evidence="4" key="1">
    <citation type="journal article" date="2020" name="bioRxiv">
        <title>Comparative genomics of Chlamydomonas.</title>
        <authorList>
            <person name="Craig R.J."/>
            <person name="Hasan A.R."/>
            <person name="Ness R.W."/>
            <person name="Keightley P.D."/>
        </authorList>
    </citation>
    <scope>NUCLEOTIDE SEQUENCE</scope>
    <source>
        <strain evidence="4">CCAP 11/70</strain>
    </source>
</reference>
<gene>
    <name evidence="4" type="ORF">HYH03_013415</name>
</gene>
<dbReference type="GO" id="GO:0004519">
    <property type="term" value="F:endonuclease activity"/>
    <property type="evidence" value="ECO:0007669"/>
    <property type="project" value="UniProtKB-KW"/>
</dbReference>
<dbReference type="Pfam" id="PF18826">
    <property type="entry name" value="bVLRF1"/>
    <property type="match status" value="1"/>
</dbReference>
<evidence type="ECO:0000259" key="3">
    <source>
        <dbReference type="PROSITE" id="PS52044"/>
    </source>
</evidence>
<keyword evidence="1" id="KW-0378">Hydrolase</keyword>
<evidence type="ECO:0000256" key="1">
    <source>
        <dbReference type="PROSITE-ProRule" id="PRU01389"/>
    </source>
</evidence>
<comment type="domain">
    <text evidence="1">The VLRF1 domain mediates binding to the 60S ribosomal subunit.</text>
</comment>
<dbReference type="InterPro" id="IPR041175">
    <property type="entry name" value="VLRF1/Vms1"/>
</dbReference>
<dbReference type="EMBL" id="JAEHOE010000089">
    <property type="protein sequence ID" value="KAG2487975.1"/>
    <property type="molecule type" value="Genomic_DNA"/>
</dbReference>
<dbReference type="Proteomes" id="UP000612055">
    <property type="component" value="Unassembled WGS sequence"/>
</dbReference>
<feature type="active site" evidence="1">
    <location>
        <position position="541"/>
    </location>
</feature>
<evidence type="ECO:0000313" key="5">
    <source>
        <dbReference type="Proteomes" id="UP000612055"/>
    </source>
</evidence>